<dbReference type="GO" id="GO:0016410">
    <property type="term" value="F:N-acyltransferase activity"/>
    <property type="evidence" value="ECO:0007669"/>
    <property type="project" value="InterPro"/>
</dbReference>
<sequence length="314" mass="33958">MKLSKICEILDIKFDGKDCEINSLNSIEFAKGDELSYCDSEKNAKFLEACKAKAILITPNLKNLVSKECIILECKNPHLCFAILSKFFAKDLLRDKKSNKISEFAKIMPGAYIGSGVSIDNSSLIMPGAYIGDDVSIGQNCIIHPNVVIYNDTKIGDNCIINANSVIGSDGFGFAHKEDGTHIKIYHNGNVVVEDDVEIGACVTIDRAVFATTLIKKGTKIDNLVQIGHNCELGENCLIVSQTGLSGSTILGKNVIMGGQSGTAGHLKIGDFAMIAARGGVSKNLEGGKKYAGHPLCELKDWFKIQAKIHKNFK</sequence>
<comment type="subunit">
    <text evidence="7">Homotrimer.</text>
</comment>
<comment type="catalytic activity">
    <reaction evidence="7">
        <text>a UDP-3-O-[(3R)-3-hydroxyacyl]-alpha-D-glucosamine + a (3R)-hydroxyacyl-[ACP] = a UDP-2-N,3-O-bis[(3R)-3-hydroxyacyl]-alpha-D-glucosamine + holo-[ACP] + H(+)</text>
        <dbReference type="Rhea" id="RHEA:53836"/>
        <dbReference type="Rhea" id="RHEA-COMP:9685"/>
        <dbReference type="Rhea" id="RHEA-COMP:9945"/>
        <dbReference type="ChEBI" id="CHEBI:15378"/>
        <dbReference type="ChEBI" id="CHEBI:64479"/>
        <dbReference type="ChEBI" id="CHEBI:78827"/>
        <dbReference type="ChEBI" id="CHEBI:137740"/>
        <dbReference type="ChEBI" id="CHEBI:137748"/>
        <dbReference type="EC" id="2.3.1.191"/>
    </reaction>
</comment>
<evidence type="ECO:0000313" key="9">
    <source>
        <dbReference type="EMBL" id="MSN96801.1"/>
    </source>
</evidence>
<dbReference type="Pfam" id="PF00132">
    <property type="entry name" value="Hexapep"/>
    <property type="match status" value="2"/>
</dbReference>
<keyword evidence="3 7" id="KW-0808">Transferase</keyword>
<dbReference type="InterPro" id="IPR007691">
    <property type="entry name" value="LpxD"/>
</dbReference>
<evidence type="ECO:0000256" key="4">
    <source>
        <dbReference type="ARBA" id="ARBA00022737"/>
    </source>
</evidence>
<reference evidence="9 10" key="1">
    <citation type="submission" date="2019-09" db="EMBL/GenBank/DDBJ databases">
        <authorList>
            <person name="Silva M."/>
            <person name="Pereira G."/>
            <person name="Lopes-Da-Costa L."/>
            <person name="Silva E."/>
        </authorList>
    </citation>
    <scope>NUCLEOTIDE SEQUENCE [LARGE SCALE GENOMIC DNA]</scope>
    <source>
        <strain evidence="9 10">FMV-PI01</strain>
    </source>
</reference>
<keyword evidence="1 7" id="KW-0444">Lipid biosynthesis</keyword>
<dbReference type="HAMAP" id="MF_00523">
    <property type="entry name" value="LpxD"/>
    <property type="match status" value="1"/>
</dbReference>
<dbReference type="EC" id="2.3.1.191" evidence="7"/>
<keyword evidence="6 7" id="KW-0012">Acyltransferase</keyword>
<dbReference type="Proteomes" id="UP000476338">
    <property type="component" value="Unassembled WGS sequence"/>
</dbReference>
<evidence type="ECO:0000256" key="5">
    <source>
        <dbReference type="ARBA" id="ARBA00023098"/>
    </source>
</evidence>
<evidence type="ECO:0000313" key="10">
    <source>
        <dbReference type="Proteomes" id="UP000476338"/>
    </source>
</evidence>
<dbReference type="GO" id="GO:0009245">
    <property type="term" value="P:lipid A biosynthetic process"/>
    <property type="evidence" value="ECO:0007669"/>
    <property type="project" value="UniProtKB-UniRule"/>
</dbReference>
<evidence type="ECO:0000256" key="3">
    <source>
        <dbReference type="ARBA" id="ARBA00022679"/>
    </source>
</evidence>
<comment type="caution">
    <text evidence="9">The sequence shown here is derived from an EMBL/GenBank/DDBJ whole genome shotgun (WGS) entry which is preliminary data.</text>
</comment>
<dbReference type="SUPFAM" id="SSF51161">
    <property type="entry name" value="Trimeric LpxA-like enzymes"/>
    <property type="match status" value="1"/>
</dbReference>
<evidence type="ECO:0000256" key="2">
    <source>
        <dbReference type="ARBA" id="ARBA00022556"/>
    </source>
</evidence>
<protein>
    <recommendedName>
        <fullName evidence="7">UDP-3-O-acylglucosamine N-acyltransferase</fullName>
        <ecNumber evidence="7">2.3.1.191</ecNumber>
    </recommendedName>
</protein>
<proteinExistence type="inferred from homology"/>
<feature type="active site" description="Proton acceptor" evidence="7">
    <location>
        <position position="229"/>
    </location>
</feature>
<dbReference type="NCBIfam" id="TIGR01853">
    <property type="entry name" value="lipid_A_lpxD"/>
    <property type="match status" value="1"/>
</dbReference>
<comment type="similarity">
    <text evidence="7">Belongs to the transferase hexapeptide repeat family. LpxD subfamily.</text>
</comment>
<keyword evidence="2 7" id="KW-0441">Lipid A biosynthesis</keyword>
<dbReference type="RefSeq" id="WP_154571068.1">
    <property type="nucleotide sequence ID" value="NZ_VWSJ01000025.1"/>
</dbReference>
<evidence type="ECO:0000256" key="6">
    <source>
        <dbReference type="ARBA" id="ARBA00023315"/>
    </source>
</evidence>
<evidence type="ECO:0000259" key="8">
    <source>
        <dbReference type="Pfam" id="PF04613"/>
    </source>
</evidence>
<comment type="pathway">
    <text evidence="7">Bacterial outer membrane biogenesis; LPS lipid A biosynthesis.</text>
</comment>
<dbReference type="GO" id="GO:0103118">
    <property type="term" value="F:UDP-3-O-[(3R)-3-hydroxyacyl]-glucosamine N-acyltransferase activity"/>
    <property type="evidence" value="ECO:0007669"/>
    <property type="project" value="UniProtKB-EC"/>
</dbReference>
<keyword evidence="4 7" id="KW-0677">Repeat</keyword>
<dbReference type="AlphaFoldDB" id="A0A6L5WMA5"/>
<dbReference type="Pfam" id="PF04613">
    <property type="entry name" value="LpxD"/>
    <property type="match status" value="1"/>
</dbReference>
<dbReference type="CDD" id="cd03352">
    <property type="entry name" value="LbH_LpxD"/>
    <property type="match status" value="1"/>
</dbReference>
<dbReference type="PANTHER" id="PTHR43378">
    <property type="entry name" value="UDP-3-O-ACYLGLUCOSAMINE N-ACYLTRANSFERASE"/>
    <property type="match status" value="1"/>
</dbReference>
<dbReference type="UniPathway" id="UPA00973"/>
<reference evidence="9 10" key="2">
    <citation type="submission" date="2020-03" db="EMBL/GenBank/DDBJ databases">
        <title>Campylobacter portucalensis sp. nov., a new species of Campylobacter isolated from the reproductive tract of bulls.</title>
        <authorList>
            <person name="Silva M.F."/>
            <person name="Pereira G."/>
            <person name="Carneiro C."/>
            <person name="Hemphill A."/>
            <person name="Mateus L."/>
            <person name="Lopes-Da-Costa L."/>
            <person name="Silva E."/>
        </authorList>
    </citation>
    <scope>NUCLEOTIDE SEQUENCE [LARGE SCALE GENOMIC DNA]</scope>
    <source>
        <strain evidence="9 10">FMV-PI01</strain>
    </source>
</reference>
<dbReference type="EMBL" id="VWSJ01000025">
    <property type="protein sequence ID" value="MSN96801.1"/>
    <property type="molecule type" value="Genomic_DNA"/>
</dbReference>
<dbReference type="InterPro" id="IPR001451">
    <property type="entry name" value="Hexapep"/>
</dbReference>
<keyword evidence="10" id="KW-1185">Reference proteome</keyword>
<organism evidence="9 10">
    <name type="scientific">Campylobacter portucalensis</name>
    <dbReference type="NCBI Taxonomy" id="2608384"/>
    <lineage>
        <taxon>Bacteria</taxon>
        <taxon>Pseudomonadati</taxon>
        <taxon>Campylobacterota</taxon>
        <taxon>Epsilonproteobacteria</taxon>
        <taxon>Campylobacterales</taxon>
        <taxon>Campylobacteraceae</taxon>
        <taxon>Campylobacter</taxon>
    </lineage>
</organism>
<dbReference type="NCBIfam" id="NF002060">
    <property type="entry name" value="PRK00892.1"/>
    <property type="match status" value="1"/>
</dbReference>
<dbReference type="Gene3D" id="2.160.10.10">
    <property type="entry name" value="Hexapeptide repeat proteins"/>
    <property type="match status" value="1"/>
</dbReference>
<keyword evidence="5 7" id="KW-0443">Lipid metabolism</keyword>
<name>A0A6L5WMA5_9BACT</name>
<dbReference type="InterPro" id="IPR011004">
    <property type="entry name" value="Trimer_LpxA-like_sf"/>
</dbReference>
<accession>A0A6L5WMA5</accession>
<dbReference type="PANTHER" id="PTHR43378:SF2">
    <property type="entry name" value="UDP-3-O-ACYLGLUCOSAMINE N-ACYLTRANSFERASE 1, MITOCHONDRIAL-RELATED"/>
    <property type="match status" value="1"/>
</dbReference>
<feature type="domain" description="UDP-3-O-[3-hydroxymyristoyl] glucosamine N-acyltransferase non-repeat region" evidence="8">
    <location>
        <begin position="18"/>
        <end position="86"/>
    </location>
</feature>
<comment type="function">
    <text evidence="7">Catalyzes the N-acylation of UDP-3-O-acylglucosamine using 3-hydroxyacyl-ACP as the acyl donor. Is involved in the biosynthesis of lipid A, a phosphorylated glycolipid that anchors the lipopolysaccharide to the outer membrane of the cell.</text>
</comment>
<evidence type="ECO:0000256" key="1">
    <source>
        <dbReference type="ARBA" id="ARBA00022516"/>
    </source>
</evidence>
<gene>
    <name evidence="7 9" type="primary">lpxD</name>
    <name evidence="9" type="ORF">F1B92_06435</name>
</gene>
<dbReference type="Gene3D" id="3.40.1390.10">
    <property type="entry name" value="MurE/MurF, N-terminal domain"/>
    <property type="match status" value="1"/>
</dbReference>
<evidence type="ECO:0000256" key="7">
    <source>
        <dbReference type="HAMAP-Rule" id="MF_00523"/>
    </source>
</evidence>
<dbReference type="InterPro" id="IPR020573">
    <property type="entry name" value="UDP_GlcNAc_AcTrfase_non-rep"/>
</dbReference>
<dbReference type="GO" id="GO:0016020">
    <property type="term" value="C:membrane"/>
    <property type="evidence" value="ECO:0007669"/>
    <property type="project" value="GOC"/>
</dbReference>